<dbReference type="PANTHER" id="PTHR24072">
    <property type="entry name" value="RHO FAMILY GTPASE"/>
    <property type="match status" value="1"/>
</dbReference>
<dbReference type="InterPro" id="IPR001806">
    <property type="entry name" value="Small_GTPase"/>
</dbReference>
<proteinExistence type="predicted"/>
<dbReference type="SMART" id="SM00173">
    <property type="entry name" value="RAS"/>
    <property type="match status" value="1"/>
</dbReference>
<comment type="caution">
    <text evidence="3">The sequence shown here is derived from an EMBL/GenBank/DDBJ whole genome shotgun (WGS) entry which is preliminary data.</text>
</comment>
<dbReference type="InterPro" id="IPR003578">
    <property type="entry name" value="Small_GTPase_Rho"/>
</dbReference>
<sequence length="185" mass="20717">MKKAIKCAVVGNGMVGKTSLAKLITMGKHPERYEATVFDQYEGCVSHAGKQYKLNVFDTTGEHDHKDLRCFCYRGSDVFVVCYSAIDRDSYESIKDFWIPEIRFLCRPKTPIILVATQTDANCEYDSKISTKEGIALAEEIGADHFAECSSSSCLGIHFVIEKTISSVLKKRQQTGYLLKRVLGI</sequence>
<dbReference type="SMART" id="SM00175">
    <property type="entry name" value="RAB"/>
    <property type="match status" value="1"/>
</dbReference>
<dbReference type="EMBL" id="VSWD01000009">
    <property type="protein sequence ID" value="KAK3093826.1"/>
    <property type="molecule type" value="Genomic_DNA"/>
</dbReference>
<dbReference type="AlphaFoldDB" id="A0AA88XWM5"/>
<dbReference type="PROSITE" id="PS51420">
    <property type="entry name" value="RHO"/>
    <property type="match status" value="1"/>
</dbReference>
<dbReference type="GO" id="GO:0007264">
    <property type="term" value="P:small GTPase-mediated signal transduction"/>
    <property type="evidence" value="ECO:0007669"/>
    <property type="project" value="InterPro"/>
</dbReference>
<evidence type="ECO:0000256" key="2">
    <source>
        <dbReference type="ARBA" id="ARBA00023134"/>
    </source>
</evidence>
<keyword evidence="1" id="KW-0547">Nucleotide-binding</keyword>
<dbReference type="PRINTS" id="PR00449">
    <property type="entry name" value="RASTRNSFRMNG"/>
</dbReference>
<dbReference type="InterPro" id="IPR005225">
    <property type="entry name" value="Small_GTP-bd"/>
</dbReference>
<evidence type="ECO:0000256" key="1">
    <source>
        <dbReference type="ARBA" id="ARBA00022741"/>
    </source>
</evidence>
<accession>A0AA88XWM5</accession>
<dbReference type="InterPro" id="IPR027417">
    <property type="entry name" value="P-loop_NTPase"/>
</dbReference>
<evidence type="ECO:0000313" key="3">
    <source>
        <dbReference type="EMBL" id="KAK3093826.1"/>
    </source>
</evidence>
<dbReference type="PROSITE" id="PS51421">
    <property type="entry name" value="RAS"/>
    <property type="match status" value="1"/>
</dbReference>
<organism evidence="3 4">
    <name type="scientific">Pinctada imbricata</name>
    <name type="common">Atlantic pearl-oyster</name>
    <name type="synonym">Pinctada martensii</name>
    <dbReference type="NCBI Taxonomy" id="66713"/>
    <lineage>
        <taxon>Eukaryota</taxon>
        <taxon>Metazoa</taxon>
        <taxon>Spiralia</taxon>
        <taxon>Lophotrochozoa</taxon>
        <taxon>Mollusca</taxon>
        <taxon>Bivalvia</taxon>
        <taxon>Autobranchia</taxon>
        <taxon>Pteriomorphia</taxon>
        <taxon>Pterioida</taxon>
        <taxon>Pterioidea</taxon>
        <taxon>Pteriidae</taxon>
        <taxon>Pinctada</taxon>
    </lineage>
</organism>
<dbReference type="Proteomes" id="UP001186944">
    <property type="component" value="Unassembled WGS sequence"/>
</dbReference>
<dbReference type="GO" id="GO:0005525">
    <property type="term" value="F:GTP binding"/>
    <property type="evidence" value="ECO:0007669"/>
    <property type="project" value="UniProtKB-KW"/>
</dbReference>
<gene>
    <name evidence="3" type="ORF">FSP39_020673</name>
</gene>
<dbReference type="CDD" id="cd00157">
    <property type="entry name" value="Rho"/>
    <property type="match status" value="1"/>
</dbReference>
<dbReference type="NCBIfam" id="TIGR00231">
    <property type="entry name" value="small_GTP"/>
    <property type="match status" value="1"/>
</dbReference>
<dbReference type="Gene3D" id="3.40.50.300">
    <property type="entry name" value="P-loop containing nucleotide triphosphate hydrolases"/>
    <property type="match status" value="1"/>
</dbReference>
<dbReference type="GO" id="GO:0003924">
    <property type="term" value="F:GTPase activity"/>
    <property type="evidence" value="ECO:0007669"/>
    <property type="project" value="InterPro"/>
</dbReference>
<dbReference type="SUPFAM" id="SSF52540">
    <property type="entry name" value="P-loop containing nucleoside triphosphate hydrolases"/>
    <property type="match status" value="1"/>
</dbReference>
<name>A0AA88XWM5_PINIB</name>
<reference evidence="3" key="1">
    <citation type="submission" date="2019-08" db="EMBL/GenBank/DDBJ databases">
        <title>The improved chromosome-level genome for the pearl oyster Pinctada fucata martensii using PacBio sequencing and Hi-C.</title>
        <authorList>
            <person name="Zheng Z."/>
        </authorList>
    </citation>
    <scope>NUCLEOTIDE SEQUENCE</scope>
    <source>
        <strain evidence="3">ZZ-2019</strain>
        <tissue evidence="3">Adductor muscle</tissue>
    </source>
</reference>
<keyword evidence="2" id="KW-0342">GTP-binding</keyword>
<evidence type="ECO:0000313" key="4">
    <source>
        <dbReference type="Proteomes" id="UP001186944"/>
    </source>
</evidence>
<keyword evidence="4" id="KW-1185">Reference proteome</keyword>
<dbReference type="Pfam" id="PF00071">
    <property type="entry name" value="Ras"/>
    <property type="match status" value="1"/>
</dbReference>
<dbReference type="SMART" id="SM00174">
    <property type="entry name" value="RHO"/>
    <property type="match status" value="1"/>
</dbReference>
<dbReference type="PROSITE" id="PS51419">
    <property type="entry name" value="RAB"/>
    <property type="match status" value="1"/>
</dbReference>
<protein>
    <submittedName>
        <fullName evidence="3">Uncharacterized protein</fullName>
    </submittedName>
</protein>